<evidence type="ECO:0000313" key="2">
    <source>
        <dbReference type="EMBL" id="RUO21149.1"/>
    </source>
</evidence>
<keyword evidence="3" id="KW-1185">Reference proteome</keyword>
<feature type="chain" id="PRO_5019464832" description="Lipoprotein" evidence="1">
    <location>
        <begin position="20"/>
        <end position="237"/>
    </location>
</feature>
<dbReference type="EMBL" id="PIPJ01000003">
    <property type="protein sequence ID" value="RUO21149.1"/>
    <property type="molecule type" value="Genomic_DNA"/>
</dbReference>
<dbReference type="RefSeq" id="WP_126766735.1">
    <property type="nucleotide sequence ID" value="NZ_PIPJ01000003.1"/>
</dbReference>
<evidence type="ECO:0000256" key="1">
    <source>
        <dbReference type="SAM" id="SignalP"/>
    </source>
</evidence>
<gene>
    <name evidence="2" type="ORF">CWE08_06050</name>
</gene>
<organism evidence="2 3">
    <name type="scientific">Aliidiomarina iranensis</name>
    <dbReference type="NCBI Taxonomy" id="1434071"/>
    <lineage>
        <taxon>Bacteria</taxon>
        <taxon>Pseudomonadati</taxon>
        <taxon>Pseudomonadota</taxon>
        <taxon>Gammaproteobacteria</taxon>
        <taxon>Alteromonadales</taxon>
        <taxon>Idiomarinaceae</taxon>
        <taxon>Aliidiomarina</taxon>
    </lineage>
</organism>
<reference evidence="3" key="1">
    <citation type="journal article" date="2018" name="Front. Microbiol.">
        <title>Genome-Based Analysis Reveals the Taxonomy and Diversity of the Family Idiomarinaceae.</title>
        <authorList>
            <person name="Liu Y."/>
            <person name="Lai Q."/>
            <person name="Shao Z."/>
        </authorList>
    </citation>
    <scope>NUCLEOTIDE SEQUENCE [LARGE SCALE GENOMIC DNA]</scope>
    <source>
        <strain evidence="3">GBPy7</strain>
    </source>
</reference>
<dbReference type="OrthoDB" id="8581915at2"/>
<dbReference type="Proteomes" id="UP000288395">
    <property type="component" value="Unassembled WGS sequence"/>
</dbReference>
<dbReference type="AlphaFoldDB" id="A0A432VWV4"/>
<dbReference type="PROSITE" id="PS51257">
    <property type="entry name" value="PROKAR_LIPOPROTEIN"/>
    <property type="match status" value="1"/>
</dbReference>
<evidence type="ECO:0000313" key="3">
    <source>
        <dbReference type="Proteomes" id="UP000288395"/>
    </source>
</evidence>
<comment type="caution">
    <text evidence="2">The sequence shown here is derived from an EMBL/GenBank/DDBJ whole genome shotgun (WGS) entry which is preliminary data.</text>
</comment>
<keyword evidence="1" id="KW-0732">Signal</keyword>
<name>A0A432VWV4_9GAMM</name>
<protein>
    <recommendedName>
        <fullName evidence="4">Lipoprotein</fullName>
    </recommendedName>
</protein>
<proteinExistence type="predicted"/>
<feature type="signal peptide" evidence="1">
    <location>
        <begin position="1"/>
        <end position="19"/>
    </location>
</feature>
<accession>A0A432VWV4</accession>
<evidence type="ECO:0008006" key="4">
    <source>
        <dbReference type="Google" id="ProtNLM"/>
    </source>
</evidence>
<sequence length="237" mass="26528">MRQYFLSRKIIAMSVLFLAACSSPPPDDGAEVQVSSNHFTIEGKVTRATVEQLDNLVGQYPEIKQLRISSDTSDPMAAMQLGYILYRNDFNLYVTGICKRACANYIFTAAKTRTVNEGAVVAWAGGALEQNKLSEWTSTLFPGVSNFIAQNANAYLRRETRFFNRINVDQYITVYGFDKNIGCMTEQYQGFYYSEADLLSMGLGPVTFVDSNSNMAQMVGQGRYCQVDLSNRLLLIN</sequence>